<dbReference type="NCBIfam" id="TIGR00697">
    <property type="entry name" value="queuosine precursor transporter"/>
    <property type="match status" value="1"/>
</dbReference>
<dbReference type="Pfam" id="PF02592">
    <property type="entry name" value="Vut_1"/>
    <property type="match status" value="1"/>
</dbReference>
<feature type="transmembrane region" description="Helical" evidence="1">
    <location>
        <begin position="65"/>
        <end position="84"/>
    </location>
</feature>
<accession>A0A1G2BLJ3</accession>
<evidence type="ECO:0000313" key="3">
    <source>
        <dbReference type="Proteomes" id="UP000177817"/>
    </source>
</evidence>
<dbReference type="Proteomes" id="UP000177817">
    <property type="component" value="Unassembled WGS sequence"/>
</dbReference>
<gene>
    <name evidence="2" type="ORF">A2677_03930</name>
</gene>
<comment type="similarity">
    <text evidence="1">Belongs to the vitamin uptake transporter (VUT/ECF) (TC 2.A.88) family. Q precursor transporter subfamily.</text>
</comment>
<dbReference type="GO" id="GO:0022857">
    <property type="term" value="F:transmembrane transporter activity"/>
    <property type="evidence" value="ECO:0007669"/>
    <property type="project" value="UniProtKB-UniRule"/>
</dbReference>
<evidence type="ECO:0000313" key="2">
    <source>
        <dbReference type="EMBL" id="OGY89576.1"/>
    </source>
</evidence>
<name>A0A1G2BLJ3_9BACT</name>
<dbReference type="AlphaFoldDB" id="A0A1G2BLJ3"/>
<protein>
    <recommendedName>
        <fullName evidence="1">Probable queuosine precursor transporter</fullName>
        <shortName evidence="1">Q precursor transporter</shortName>
    </recommendedName>
</protein>
<sequence>MKQYKYLGLVIALYITMQLVSDITAGKIIQLFVFPVSVTVLYFPITYIISDVLTEVYGYAKARSVVWMVLFSSIIAGLVYQLVISLPPAVGFPNNDAYTTVLGSVPRILLGGWIAVWVGGILNDYVLAKMKVWTKGKYLWTRTIGSTIVGEFANTVLFYTIALYSVLPNNLLINSILAGWLIKVVVEIVFTPVTYAVVGKLKKLENEDFYDKDTDFNPFVIKTS</sequence>
<keyword evidence="1" id="KW-0472">Membrane</keyword>
<feature type="transmembrane region" description="Helical" evidence="1">
    <location>
        <begin position="148"/>
        <end position="167"/>
    </location>
</feature>
<dbReference type="PANTHER" id="PTHR34300:SF2">
    <property type="entry name" value="QUEUOSINE PRECURSOR TRANSPORTER-RELATED"/>
    <property type="match status" value="1"/>
</dbReference>
<organism evidence="2 3">
    <name type="scientific">Candidatus Komeilibacteria bacterium RIFCSPHIGHO2_01_FULL_52_14</name>
    <dbReference type="NCBI Taxonomy" id="1798549"/>
    <lineage>
        <taxon>Bacteria</taxon>
        <taxon>Candidatus Komeiliibacteriota</taxon>
    </lineage>
</organism>
<comment type="function">
    <text evidence="1">Involved in the import of queuosine (Q) precursors, required for Q precursor salvage.</text>
</comment>
<keyword evidence="1" id="KW-0812">Transmembrane</keyword>
<feature type="transmembrane region" description="Helical" evidence="1">
    <location>
        <begin position="104"/>
        <end position="127"/>
    </location>
</feature>
<comment type="caution">
    <text evidence="2">The sequence shown here is derived from an EMBL/GenBank/DDBJ whole genome shotgun (WGS) entry which is preliminary data.</text>
</comment>
<reference evidence="2 3" key="1">
    <citation type="journal article" date="2016" name="Nat. Commun.">
        <title>Thousands of microbial genomes shed light on interconnected biogeochemical processes in an aquifer system.</title>
        <authorList>
            <person name="Anantharaman K."/>
            <person name="Brown C.T."/>
            <person name="Hug L.A."/>
            <person name="Sharon I."/>
            <person name="Castelle C.J."/>
            <person name="Probst A.J."/>
            <person name="Thomas B.C."/>
            <person name="Singh A."/>
            <person name="Wilkins M.J."/>
            <person name="Karaoz U."/>
            <person name="Brodie E.L."/>
            <person name="Williams K.H."/>
            <person name="Hubbard S.S."/>
            <person name="Banfield J.F."/>
        </authorList>
    </citation>
    <scope>NUCLEOTIDE SEQUENCE [LARGE SCALE GENOMIC DNA]</scope>
</reference>
<comment type="subcellular location">
    <subcellularLocation>
        <location evidence="1">Cell membrane</location>
        <topology evidence="1">Multi-pass membrane protein</topology>
    </subcellularLocation>
</comment>
<dbReference type="PANTHER" id="PTHR34300">
    <property type="entry name" value="QUEUOSINE PRECURSOR TRANSPORTER-RELATED"/>
    <property type="match status" value="1"/>
</dbReference>
<feature type="transmembrane region" description="Helical" evidence="1">
    <location>
        <begin position="32"/>
        <end position="53"/>
    </location>
</feature>
<keyword evidence="1" id="KW-0813">Transport</keyword>
<dbReference type="HAMAP" id="MF_02088">
    <property type="entry name" value="Q_prec_transport"/>
    <property type="match status" value="1"/>
</dbReference>
<dbReference type="EMBL" id="MHKK01000030">
    <property type="protein sequence ID" value="OGY89576.1"/>
    <property type="molecule type" value="Genomic_DNA"/>
</dbReference>
<dbReference type="InterPro" id="IPR003744">
    <property type="entry name" value="YhhQ"/>
</dbReference>
<dbReference type="GO" id="GO:0005886">
    <property type="term" value="C:plasma membrane"/>
    <property type="evidence" value="ECO:0007669"/>
    <property type="project" value="UniProtKB-SubCell"/>
</dbReference>
<feature type="transmembrane region" description="Helical" evidence="1">
    <location>
        <begin position="173"/>
        <end position="198"/>
    </location>
</feature>
<proteinExistence type="inferred from homology"/>
<keyword evidence="1" id="KW-1133">Transmembrane helix</keyword>
<keyword evidence="1" id="KW-1003">Cell membrane</keyword>
<evidence type="ECO:0000256" key="1">
    <source>
        <dbReference type="HAMAP-Rule" id="MF_02088"/>
    </source>
</evidence>